<sequence>MTILMIVLLALAIFALILWVGLQVSPRPFADYHGKPAEIKTIPLPEGLPQPVERYYRVVYGDEIPVITSAVLTGHATLRPFGPVFLPARFRFTHLAGKDYRHYIEVTFFNIPILKVNERYLDKKARMELPFATDEGDKLDQAANLGLWAETAWFPSVFLTTPGVNWLPADDNTALLVVPFNESTDQFIVRFDPETGFAMWFEAMRYHDSKSTEKVLWLNHVIDLKKDGLKLSFKTGSAIWMDDGKPWAYFTVDNINLNVDVSEYIRQKGI</sequence>
<protein>
    <submittedName>
        <fullName evidence="1">Uncharacterized protein</fullName>
    </submittedName>
</protein>
<name>A0A0P6XN96_9CHLR</name>
<dbReference type="Pfam" id="PF20181">
    <property type="entry name" value="DUF6544"/>
    <property type="match status" value="1"/>
</dbReference>
<reference evidence="1 2" key="1">
    <citation type="submission" date="2015-07" db="EMBL/GenBank/DDBJ databases">
        <title>Genome sequence of Leptolinea tardivitalis DSM 16556.</title>
        <authorList>
            <person name="Hemp J."/>
            <person name="Ward L.M."/>
            <person name="Pace L.A."/>
            <person name="Fischer W.W."/>
        </authorList>
    </citation>
    <scope>NUCLEOTIDE SEQUENCE [LARGE SCALE GENOMIC DNA]</scope>
    <source>
        <strain evidence="1 2">YMTK-2</strain>
    </source>
</reference>
<dbReference type="Proteomes" id="UP000050430">
    <property type="component" value="Unassembled WGS sequence"/>
</dbReference>
<evidence type="ECO:0000313" key="2">
    <source>
        <dbReference type="Proteomes" id="UP000050430"/>
    </source>
</evidence>
<dbReference type="AlphaFoldDB" id="A0A0P6XN96"/>
<organism evidence="1 2">
    <name type="scientific">Leptolinea tardivitalis</name>
    <dbReference type="NCBI Taxonomy" id="229920"/>
    <lineage>
        <taxon>Bacteria</taxon>
        <taxon>Bacillati</taxon>
        <taxon>Chloroflexota</taxon>
        <taxon>Anaerolineae</taxon>
        <taxon>Anaerolineales</taxon>
        <taxon>Anaerolineaceae</taxon>
        <taxon>Leptolinea</taxon>
    </lineage>
</organism>
<keyword evidence="2" id="KW-1185">Reference proteome</keyword>
<dbReference type="EMBL" id="LGCK01000014">
    <property type="protein sequence ID" value="KPL70430.1"/>
    <property type="molecule type" value="Genomic_DNA"/>
</dbReference>
<proteinExistence type="predicted"/>
<accession>A0A0P6XN96</accession>
<dbReference type="OrthoDB" id="158804at2"/>
<comment type="caution">
    <text evidence="1">The sequence shown here is derived from an EMBL/GenBank/DDBJ whole genome shotgun (WGS) entry which is preliminary data.</text>
</comment>
<dbReference type="RefSeq" id="WP_062422317.1">
    <property type="nucleotide sequence ID" value="NZ_BBYA01000010.1"/>
</dbReference>
<evidence type="ECO:0000313" key="1">
    <source>
        <dbReference type="EMBL" id="KPL70430.1"/>
    </source>
</evidence>
<dbReference type="InterPro" id="IPR046674">
    <property type="entry name" value="DUF6544"/>
</dbReference>
<gene>
    <name evidence="1" type="ORF">ADM99_14905</name>
</gene>